<proteinExistence type="predicted"/>
<dbReference type="PANTHER" id="PTHR44591:SF3">
    <property type="entry name" value="RESPONSE REGULATORY DOMAIN-CONTAINING PROTEIN"/>
    <property type="match status" value="1"/>
</dbReference>
<dbReference type="InterPro" id="IPR050595">
    <property type="entry name" value="Bact_response_regulator"/>
</dbReference>
<evidence type="ECO:0000313" key="5">
    <source>
        <dbReference type="EMBL" id="TMQ61909.1"/>
    </source>
</evidence>
<name>A0A538SPQ5_UNCEI</name>
<protein>
    <submittedName>
        <fullName evidence="4">Response regulator</fullName>
    </submittedName>
</protein>
<dbReference type="Proteomes" id="UP000317366">
    <property type="component" value="Unassembled WGS sequence"/>
</dbReference>
<feature type="domain" description="Response regulatory" evidence="3">
    <location>
        <begin position="4"/>
        <end position="120"/>
    </location>
</feature>
<dbReference type="EMBL" id="VBOX01000088">
    <property type="protein sequence ID" value="TMQ61909.1"/>
    <property type="molecule type" value="Genomic_DNA"/>
</dbReference>
<evidence type="ECO:0000313" key="4">
    <source>
        <dbReference type="EMBL" id="TMQ53353.1"/>
    </source>
</evidence>
<keyword evidence="1 2" id="KW-0597">Phosphoprotein</keyword>
<evidence type="ECO:0000256" key="1">
    <source>
        <dbReference type="ARBA" id="ARBA00022553"/>
    </source>
</evidence>
<dbReference type="InterPro" id="IPR001789">
    <property type="entry name" value="Sig_transdc_resp-reg_receiver"/>
</dbReference>
<comment type="caution">
    <text evidence="4">The sequence shown here is derived from an EMBL/GenBank/DDBJ whole genome shotgun (WGS) entry which is preliminary data.</text>
</comment>
<evidence type="ECO:0000313" key="7">
    <source>
        <dbReference type="Proteomes" id="UP000319829"/>
    </source>
</evidence>
<organism evidence="4 7">
    <name type="scientific">Eiseniibacteriota bacterium</name>
    <dbReference type="NCBI Taxonomy" id="2212470"/>
    <lineage>
        <taxon>Bacteria</taxon>
        <taxon>Candidatus Eiseniibacteriota</taxon>
    </lineage>
</organism>
<feature type="modified residue" description="4-aspartylphosphate" evidence="2">
    <location>
        <position position="53"/>
    </location>
</feature>
<dbReference type="Gene3D" id="3.40.50.2300">
    <property type="match status" value="1"/>
</dbReference>
<dbReference type="SMART" id="SM00448">
    <property type="entry name" value="REC"/>
    <property type="match status" value="1"/>
</dbReference>
<dbReference type="GO" id="GO:0000160">
    <property type="term" value="P:phosphorelay signal transduction system"/>
    <property type="evidence" value="ECO:0007669"/>
    <property type="project" value="InterPro"/>
</dbReference>
<dbReference type="PANTHER" id="PTHR44591">
    <property type="entry name" value="STRESS RESPONSE REGULATOR PROTEIN 1"/>
    <property type="match status" value="1"/>
</dbReference>
<dbReference type="Pfam" id="PF00072">
    <property type="entry name" value="Response_reg"/>
    <property type="match status" value="1"/>
</dbReference>
<dbReference type="PROSITE" id="PS50110">
    <property type="entry name" value="RESPONSE_REGULATORY"/>
    <property type="match status" value="1"/>
</dbReference>
<reference evidence="6 7" key="1">
    <citation type="journal article" date="2019" name="Nat. Microbiol.">
        <title>Mediterranean grassland soil C-N compound turnover is dependent on rainfall and depth, and is mediated by genomically divergent microorganisms.</title>
        <authorList>
            <person name="Diamond S."/>
            <person name="Andeer P.F."/>
            <person name="Li Z."/>
            <person name="Crits-Christoph A."/>
            <person name="Burstein D."/>
            <person name="Anantharaman K."/>
            <person name="Lane K.R."/>
            <person name="Thomas B.C."/>
            <person name="Pan C."/>
            <person name="Northen T.R."/>
            <person name="Banfield J.F."/>
        </authorList>
    </citation>
    <scope>NUCLEOTIDE SEQUENCE [LARGE SCALE GENOMIC DNA]</scope>
    <source>
        <strain evidence="4">WS_4</strain>
        <strain evidence="5">WS_7</strain>
    </source>
</reference>
<sequence>MAKKILIVEDNEDAALATTVQFAGAGFEVRSVSTAKDAVKAIDLFEPDLVILDLLIPGGGGYSVLKALRSAPHTSRVPVIVVTGLEDREYKERIRAFGIGAFLVKPCEPDALITKARELLDIAPKIEERILIKSRPRRRGDATVQS</sequence>
<accession>A0A538SPQ5</accession>
<gene>
    <name evidence="4" type="ORF">E6K74_09660</name>
    <name evidence="5" type="ORF">E6K77_08980</name>
</gene>
<evidence type="ECO:0000256" key="2">
    <source>
        <dbReference type="PROSITE-ProRule" id="PRU00169"/>
    </source>
</evidence>
<dbReference type="SUPFAM" id="SSF52172">
    <property type="entry name" value="CheY-like"/>
    <property type="match status" value="1"/>
</dbReference>
<dbReference type="AlphaFoldDB" id="A0A538SPQ5"/>
<evidence type="ECO:0000313" key="6">
    <source>
        <dbReference type="Proteomes" id="UP000317366"/>
    </source>
</evidence>
<dbReference type="Proteomes" id="UP000319829">
    <property type="component" value="Unassembled WGS sequence"/>
</dbReference>
<evidence type="ECO:0000259" key="3">
    <source>
        <dbReference type="PROSITE" id="PS50110"/>
    </source>
</evidence>
<dbReference type="EMBL" id="VBOU01000087">
    <property type="protein sequence ID" value="TMQ53353.1"/>
    <property type="molecule type" value="Genomic_DNA"/>
</dbReference>
<dbReference type="InterPro" id="IPR011006">
    <property type="entry name" value="CheY-like_superfamily"/>
</dbReference>